<keyword evidence="1" id="KW-0106">Calcium</keyword>
<dbReference type="PROSITE" id="PS00018">
    <property type="entry name" value="EF_HAND_1"/>
    <property type="match status" value="1"/>
</dbReference>
<evidence type="ECO:0000256" key="1">
    <source>
        <dbReference type="ARBA" id="ARBA00022837"/>
    </source>
</evidence>
<organism evidence="3 4">
    <name type="scientific">Caenorhabditis angaria</name>
    <dbReference type="NCBI Taxonomy" id="860376"/>
    <lineage>
        <taxon>Eukaryota</taxon>
        <taxon>Metazoa</taxon>
        <taxon>Ecdysozoa</taxon>
        <taxon>Nematoda</taxon>
        <taxon>Chromadorea</taxon>
        <taxon>Rhabditida</taxon>
        <taxon>Rhabditina</taxon>
        <taxon>Rhabditomorpha</taxon>
        <taxon>Rhabditoidea</taxon>
        <taxon>Rhabditidae</taxon>
        <taxon>Peloderinae</taxon>
        <taxon>Caenorhabditis</taxon>
    </lineage>
</organism>
<comment type="caution">
    <text evidence="3">The sequence shown here is derived from an EMBL/GenBank/DDBJ whole genome shotgun (WGS) entry which is preliminary data.</text>
</comment>
<dbReference type="InterPro" id="IPR018247">
    <property type="entry name" value="EF_Hand_1_Ca_BS"/>
</dbReference>
<evidence type="ECO:0000313" key="3">
    <source>
        <dbReference type="EMBL" id="CAI5449892.1"/>
    </source>
</evidence>
<dbReference type="AlphaFoldDB" id="A0A9P1N6S9"/>
<feature type="region of interest" description="Disordered" evidence="2">
    <location>
        <begin position="116"/>
        <end position="135"/>
    </location>
</feature>
<dbReference type="OrthoDB" id="17687at2759"/>
<name>A0A9P1N6S9_9PELO</name>
<accession>A0A9P1N6S9</accession>
<dbReference type="EMBL" id="CANHGI010000004">
    <property type="protein sequence ID" value="CAI5449892.1"/>
    <property type="molecule type" value="Genomic_DNA"/>
</dbReference>
<gene>
    <name evidence="3" type="ORF">CAMP_LOCUS12529</name>
</gene>
<dbReference type="InterPro" id="IPR011992">
    <property type="entry name" value="EF-hand-dom_pair"/>
</dbReference>
<proteinExistence type="predicted"/>
<dbReference type="Gene3D" id="1.10.238.10">
    <property type="entry name" value="EF-hand"/>
    <property type="match status" value="1"/>
</dbReference>
<evidence type="ECO:0000256" key="2">
    <source>
        <dbReference type="SAM" id="MobiDB-lite"/>
    </source>
</evidence>
<dbReference type="Proteomes" id="UP001152747">
    <property type="component" value="Unassembled WGS sequence"/>
</dbReference>
<sequence length="408" mass="46266">MQEEHLLSWRHRLGVNARGKLTTLTERPRPDPCAQSQYRLDYDLFAEVFPRLLPWPVTDIFVIRVFRLLDISDNGLLTFRDLAITLSILLRGEATDKLALFYKCHLPPAFNMSDLDGLEASEEDGGGANRGDTPEVAREATDLLGTPLKRPRASTTSVISPEPQVETRSRASSAAILIQMEERASDAESLIDLIASKSIGSCPSENEQGRIQMADVASEESYSVVDESIEKMKQLRAKTLNSPDSTSTRMEIKMLPVMNQIQFIQLWKTFYDLLSSKETDQCVFHSLAVTATLLLQLGETHRELQAKLEAEIAMAMKEDFDETLKNPESTEDEEFEEDKKVDPIEVQRKRIGDMQTCIADDEWRVNLEQILASILAETPLSDFFEKKYSLDSLIKRYYKTRFSSNEKA</sequence>
<reference evidence="3" key="1">
    <citation type="submission" date="2022-11" db="EMBL/GenBank/DDBJ databases">
        <authorList>
            <person name="Kikuchi T."/>
        </authorList>
    </citation>
    <scope>NUCLEOTIDE SEQUENCE</scope>
    <source>
        <strain evidence="3">PS1010</strain>
    </source>
</reference>
<dbReference type="SUPFAM" id="SSF47473">
    <property type="entry name" value="EF-hand"/>
    <property type="match status" value="1"/>
</dbReference>
<evidence type="ECO:0008006" key="5">
    <source>
        <dbReference type="Google" id="ProtNLM"/>
    </source>
</evidence>
<keyword evidence="4" id="KW-1185">Reference proteome</keyword>
<feature type="compositionally biased region" description="Acidic residues" evidence="2">
    <location>
        <begin position="116"/>
        <end position="125"/>
    </location>
</feature>
<evidence type="ECO:0000313" key="4">
    <source>
        <dbReference type="Proteomes" id="UP001152747"/>
    </source>
</evidence>
<protein>
    <recommendedName>
        <fullName evidence="5">EF-hand domain-containing protein</fullName>
    </recommendedName>
</protein>